<reference evidence="2 3" key="1">
    <citation type="submission" date="2021-04" db="EMBL/GenBank/DDBJ databases">
        <authorList>
            <person name="Bliznina A."/>
        </authorList>
    </citation>
    <scope>NUCLEOTIDE SEQUENCE [LARGE SCALE GENOMIC DNA]</scope>
</reference>
<evidence type="ECO:0000256" key="1">
    <source>
        <dbReference type="SAM" id="SignalP"/>
    </source>
</evidence>
<evidence type="ECO:0000313" key="2">
    <source>
        <dbReference type="EMBL" id="CAG5086944.1"/>
    </source>
</evidence>
<organism evidence="2 3">
    <name type="scientific">Oikopleura dioica</name>
    <name type="common">Tunicate</name>
    <dbReference type="NCBI Taxonomy" id="34765"/>
    <lineage>
        <taxon>Eukaryota</taxon>
        <taxon>Metazoa</taxon>
        <taxon>Chordata</taxon>
        <taxon>Tunicata</taxon>
        <taxon>Appendicularia</taxon>
        <taxon>Copelata</taxon>
        <taxon>Oikopleuridae</taxon>
        <taxon>Oikopleura</taxon>
    </lineage>
</organism>
<keyword evidence="3" id="KW-1185">Reference proteome</keyword>
<dbReference type="Gene3D" id="2.120.10.80">
    <property type="entry name" value="Kelch-type beta propeller"/>
    <property type="match status" value="1"/>
</dbReference>
<dbReference type="InterPro" id="IPR015915">
    <property type="entry name" value="Kelch-typ_b-propeller"/>
</dbReference>
<dbReference type="SUPFAM" id="SSF50965">
    <property type="entry name" value="Galactose oxidase, central domain"/>
    <property type="match status" value="1"/>
</dbReference>
<gene>
    <name evidence="2" type="ORF">OKIOD_LOCUS2971</name>
</gene>
<accession>A0ABN7RVD9</accession>
<proteinExistence type="predicted"/>
<evidence type="ECO:0000313" key="3">
    <source>
        <dbReference type="Proteomes" id="UP001158576"/>
    </source>
</evidence>
<sequence>MKFFGLCAASVHGLALNSTITDDVAPMADPQILVMSKNPPFAIAWPYGASEPDIHHYEDFNYNGFYVKQTCSAKLNGRIYLFGGGTSIEDPQRQQVARVRGDITGLDILSTQLPFPMVEHSCAAIRNNWIMLCGTADTVSGEYSHQCNAFTEDGNGFLWKREPDTNGAHAKSAMVYSSRGYSVIIGGVDGYDSTVVETIHMREEYSDPQSAAWVQGKALPAPIEEHSAVAFDNGRVCVFGGWNDNNFGATKITYCIREPWILGTSSDVWGRRDELVIARRQHRTVLLTSGGHTELFHIGDSGHKAIEKWSDPNEFFDRWSTKATHGDFYGLQVPEAFII</sequence>
<keyword evidence="1" id="KW-0732">Signal</keyword>
<feature type="chain" id="PRO_5046805128" evidence="1">
    <location>
        <begin position="16"/>
        <end position="339"/>
    </location>
</feature>
<dbReference type="EMBL" id="OU015568">
    <property type="protein sequence ID" value="CAG5086944.1"/>
    <property type="molecule type" value="Genomic_DNA"/>
</dbReference>
<protein>
    <submittedName>
        <fullName evidence="2">Oidioi.mRNA.OKI2018_I69.PAR.g11413.t1.cds</fullName>
    </submittedName>
</protein>
<name>A0ABN7RVD9_OIKDI</name>
<dbReference type="Proteomes" id="UP001158576">
    <property type="component" value="Chromosome PAR"/>
</dbReference>
<feature type="signal peptide" evidence="1">
    <location>
        <begin position="1"/>
        <end position="15"/>
    </location>
</feature>
<dbReference type="InterPro" id="IPR011043">
    <property type="entry name" value="Gal_Oxase/kelch_b-propeller"/>
</dbReference>